<dbReference type="Proteomes" id="UP001235744">
    <property type="component" value="Chromosome"/>
</dbReference>
<dbReference type="Pfam" id="PF26099">
    <property type="entry name" value="DUF8034"/>
    <property type="match status" value="1"/>
</dbReference>
<dbReference type="RefSeq" id="WP_306068832.1">
    <property type="nucleotide sequence ID" value="NZ_CP120988.1"/>
</dbReference>
<proteinExistence type="predicted"/>
<evidence type="ECO:0000313" key="3">
    <source>
        <dbReference type="Proteomes" id="UP001235744"/>
    </source>
</evidence>
<sequence length="648" mass="72114">MTREQVFSMLRPERTGGTHTGKEAHGPLLNATRTVTDIPRWAELERQLFAFQNKAWRLFADRYTEGDGRLVFRDTLGRGLDGRDGVDDFYEPFFNWPMLYLLGGSTDLLAAARRHWSGVTAQLTEMGMLVEGLERGYDWFHQGEGLLLFYGLCLADPDDEELRALALRFADFYLPGGPNYDPEQRVVRAPHNGSAGPRYGFSDEEPYFPWSPALRPYGMPLDGVDDLASFDDLEASPERARAYGRAMWERMGRGDTIVNLAATGLATQAFLLSGERRYADWVAEYVGAWQERLDGRAVVPDNAGLNGVVGEYLDGRWYGGHYGWSWPHGLSPVGSATVVGAANATLLTGDRGFLDLARNPLDVVMSHAEQRGAGEMGTLGERWEPHLRAMTDERTLMVPQRHNDSGWFDYTVMPGQLPLALWHFSRDEADRERIERLRSASRWDWAAVHTQRIKDEAGHEEPWYEFLHGRNPQYPERILRSALASCAERVEAIESDTVDPAVGPDALDIHHWQHLNPVVTEALLQLTTGSPQVLYNGGLAHLHVRYHDADARRPGLPPDVAALVSDIRPDHTVVELVNLGGAARSLLVQAGSFAEHHVGAVRVDDGPAQPVGGPYFRVGLPGNARIRLTLTMTLRAGRAACASPWETA</sequence>
<accession>A0ABY9J289</accession>
<gene>
    <name evidence="2" type="ORF">P8A19_38875</name>
</gene>
<feature type="compositionally biased region" description="Basic and acidic residues" evidence="1">
    <location>
        <begin position="11"/>
        <end position="25"/>
    </location>
</feature>
<protein>
    <recommendedName>
        <fullName evidence="4">Linalool dehydratase/isomerase domain-containing protein</fullName>
    </recommendedName>
</protein>
<reference evidence="2 3" key="1">
    <citation type="submission" date="2023-03" db="EMBL/GenBank/DDBJ databases">
        <title>Isolation and description of six Streptomyces strains from soil environments, able to metabolize different microbial glucans.</title>
        <authorList>
            <person name="Widen T."/>
            <person name="Larsbrink J."/>
        </authorList>
    </citation>
    <scope>NUCLEOTIDE SEQUENCE [LARGE SCALE GENOMIC DNA]</scope>
    <source>
        <strain evidence="2 3">Alt2</strain>
    </source>
</reference>
<evidence type="ECO:0000313" key="2">
    <source>
        <dbReference type="EMBL" id="WLQ61029.1"/>
    </source>
</evidence>
<dbReference type="EMBL" id="CP120988">
    <property type="protein sequence ID" value="WLQ61029.1"/>
    <property type="molecule type" value="Genomic_DNA"/>
</dbReference>
<dbReference type="InterPro" id="IPR058347">
    <property type="entry name" value="DUF8034"/>
</dbReference>
<name>A0ABY9J289_9ACTN</name>
<evidence type="ECO:0000256" key="1">
    <source>
        <dbReference type="SAM" id="MobiDB-lite"/>
    </source>
</evidence>
<organism evidence="2 3">
    <name type="scientific">Streptomyces poriferorum</name>
    <dbReference type="NCBI Taxonomy" id="2798799"/>
    <lineage>
        <taxon>Bacteria</taxon>
        <taxon>Bacillati</taxon>
        <taxon>Actinomycetota</taxon>
        <taxon>Actinomycetes</taxon>
        <taxon>Kitasatosporales</taxon>
        <taxon>Streptomycetaceae</taxon>
        <taxon>Streptomyces</taxon>
    </lineage>
</organism>
<evidence type="ECO:0008006" key="4">
    <source>
        <dbReference type="Google" id="ProtNLM"/>
    </source>
</evidence>
<keyword evidence="3" id="KW-1185">Reference proteome</keyword>
<feature type="region of interest" description="Disordered" evidence="1">
    <location>
        <begin position="1"/>
        <end position="25"/>
    </location>
</feature>